<proteinExistence type="predicted"/>
<dbReference type="EMBL" id="JACGWJ010000026">
    <property type="protein sequence ID" value="KAL0312175.1"/>
    <property type="molecule type" value="Genomic_DNA"/>
</dbReference>
<gene>
    <name evidence="1" type="ORF">Sradi_5616800</name>
</gene>
<accession>A0AAW2L1S3</accession>
<sequence length="232" mass="25938">MRVNNAELTRVNTPLTSFSGSIVEPVGEVMLPMSQGSYPKRVTKMVKFLVVDTPSAYNVILGRPSLNSFKAIASTYHLKLKFPIPDGIGEEADISDKQNHLAALKTRLGEAKGNWVDELPGVLWAYRTTTRKSIGESPFNLIYGTEAVIPVEIGEETLQIQQYKSETNYVEHRVDLDLLGESRNTASVRAEAYKGRMTKAYNTRVHPRNFQVGDLAWRQSNVLGNLRKLDAK</sequence>
<protein>
    <submittedName>
        <fullName evidence="1">Uncharacterized protein</fullName>
    </submittedName>
</protein>
<dbReference type="PANTHER" id="PTHR48475">
    <property type="entry name" value="RIBONUCLEASE H"/>
    <property type="match status" value="1"/>
</dbReference>
<dbReference type="InterPro" id="IPR036397">
    <property type="entry name" value="RNaseH_sf"/>
</dbReference>
<reference evidence="1" key="1">
    <citation type="submission" date="2020-06" db="EMBL/GenBank/DDBJ databases">
        <authorList>
            <person name="Li T."/>
            <person name="Hu X."/>
            <person name="Zhang T."/>
            <person name="Song X."/>
            <person name="Zhang H."/>
            <person name="Dai N."/>
            <person name="Sheng W."/>
            <person name="Hou X."/>
            <person name="Wei L."/>
        </authorList>
    </citation>
    <scope>NUCLEOTIDE SEQUENCE</scope>
    <source>
        <strain evidence="1">G02</strain>
        <tissue evidence="1">Leaf</tissue>
    </source>
</reference>
<reference evidence="1" key="2">
    <citation type="journal article" date="2024" name="Plant">
        <title>Genomic evolution and insights into agronomic trait innovations of Sesamum species.</title>
        <authorList>
            <person name="Miao H."/>
            <person name="Wang L."/>
            <person name="Qu L."/>
            <person name="Liu H."/>
            <person name="Sun Y."/>
            <person name="Le M."/>
            <person name="Wang Q."/>
            <person name="Wei S."/>
            <person name="Zheng Y."/>
            <person name="Lin W."/>
            <person name="Duan Y."/>
            <person name="Cao H."/>
            <person name="Xiong S."/>
            <person name="Wang X."/>
            <person name="Wei L."/>
            <person name="Li C."/>
            <person name="Ma Q."/>
            <person name="Ju M."/>
            <person name="Zhao R."/>
            <person name="Li G."/>
            <person name="Mu C."/>
            <person name="Tian Q."/>
            <person name="Mei H."/>
            <person name="Zhang T."/>
            <person name="Gao T."/>
            <person name="Zhang H."/>
        </authorList>
    </citation>
    <scope>NUCLEOTIDE SEQUENCE</scope>
    <source>
        <strain evidence="1">G02</strain>
    </source>
</reference>
<comment type="caution">
    <text evidence="1">The sequence shown here is derived from an EMBL/GenBank/DDBJ whole genome shotgun (WGS) entry which is preliminary data.</text>
</comment>
<dbReference type="PANTHER" id="PTHR48475:SF2">
    <property type="entry name" value="RIBONUCLEASE H"/>
    <property type="match status" value="1"/>
</dbReference>
<dbReference type="AlphaFoldDB" id="A0AAW2L1S3"/>
<organism evidence="1">
    <name type="scientific">Sesamum radiatum</name>
    <name type="common">Black benniseed</name>
    <dbReference type="NCBI Taxonomy" id="300843"/>
    <lineage>
        <taxon>Eukaryota</taxon>
        <taxon>Viridiplantae</taxon>
        <taxon>Streptophyta</taxon>
        <taxon>Embryophyta</taxon>
        <taxon>Tracheophyta</taxon>
        <taxon>Spermatophyta</taxon>
        <taxon>Magnoliopsida</taxon>
        <taxon>eudicotyledons</taxon>
        <taxon>Gunneridae</taxon>
        <taxon>Pentapetalae</taxon>
        <taxon>asterids</taxon>
        <taxon>lamiids</taxon>
        <taxon>Lamiales</taxon>
        <taxon>Pedaliaceae</taxon>
        <taxon>Sesamum</taxon>
    </lineage>
</organism>
<dbReference type="GO" id="GO:0003676">
    <property type="term" value="F:nucleic acid binding"/>
    <property type="evidence" value="ECO:0007669"/>
    <property type="project" value="InterPro"/>
</dbReference>
<evidence type="ECO:0000313" key="1">
    <source>
        <dbReference type="EMBL" id="KAL0312175.1"/>
    </source>
</evidence>
<name>A0AAW2L1S3_SESRA</name>
<dbReference type="Gene3D" id="3.30.420.10">
    <property type="entry name" value="Ribonuclease H-like superfamily/Ribonuclease H"/>
    <property type="match status" value="1"/>
</dbReference>